<dbReference type="InterPro" id="IPR011613">
    <property type="entry name" value="GH15-like"/>
</dbReference>
<dbReference type="RefSeq" id="WP_376754410.1">
    <property type="nucleotide sequence ID" value="NZ_CP124550.1"/>
</dbReference>
<reference evidence="2 3" key="1">
    <citation type="journal article" date="2023" name="Cell">
        <title>Genetic manipulation of Patescibacteria provides mechanistic insights into microbial dark matter and the epibiotic lifestyle.</title>
        <authorList>
            <person name="Wang Y."/>
            <person name="Gallagher L.A."/>
            <person name="Andrade P.A."/>
            <person name="Liu A."/>
            <person name="Humphreys I.R."/>
            <person name="Turkarslan S."/>
            <person name="Cutler K.J."/>
            <person name="Arrieta-Ortiz M.L."/>
            <person name="Li Y."/>
            <person name="Radey M.C."/>
            <person name="McLean J.S."/>
            <person name="Cong Q."/>
            <person name="Baker D."/>
            <person name="Baliga N.S."/>
            <person name="Peterson S.B."/>
            <person name="Mougous J.D."/>
        </authorList>
    </citation>
    <scope>NUCLEOTIDE SEQUENCE [LARGE SCALE GENOMIC DNA]</scope>
    <source>
        <strain evidence="2 3">ML1</strain>
    </source>
</reference>
<dbReference type="InterPro" id="IPR008928">
    <property type="entry name" value="6-hairpin_glycosidase_sf"/>
</dbReference>
<gene>
    <name evidence="2" type="ORF">SEML1_0432</name>
</gene>
<dbReference type="GO" id="GO:0016787">
    <property type="term" value="F:hydrolase activity"/>
    <property type="evidence" value="ECO:0007669"/>
    <property type="project" value="UniProtKB-KW"/>
</dbReference>
<sequence>MARPIILSNGELHVGLNTFGEVHDFYFPYVGLENHTIGKETSHHIGVWVDGKCSWLHDGSWTFVFSYPHDALVGHIVAKNQALGIMLEFDDTVDGELNAFMRNVHIVNLDTHDKDVRLFFRQAFVIGDSASMTDTAQFLPNDQAIVHYRGRRTFVISGTDDQKRAFDQYTIGLFGTEGREGTFRDAEDGELWSCPVEHGRVDSTIRFKLALKAHSSARVHYWIACGTTLREALFVHKQLRDNGLNDRYILTTKWWYRWLRPAEKVSRKIDPAYRELFLRSVMLLKAHIDKRGAIIASTDSGMLNYWRDAYAYCWPRDGAYVLWPLIRMGYYEEAYQFFDFCRRGLNSGGFLMHKYRADGAVGSSWHPYIHDDGSVTPPIQEDETALVLFLFGQLYRSANDQRLMKRFYEPMVVPMADFLASYIDSSTGLPKPSYDLWEEQYMTTTYTTAVVYAALSAAADLADDNHDDGHAVAWRSAALDIAEAAQKYLVNHDRDALYKGLRRHADGSYEPDQTIDLSSIYGAFMFGLFSADSGIVERAVQTARRVFNVSPDRPGVPRYENDNYRRRNPASLGNWWFVTSLWLAQYDLEKGDAVSAHKTLAWVRAHARKTGTLCEQIDPETETEESVSPLSWSQAEFVSTVLDTITKGTSK</sequence>
<dbReference type="Proteomes" id="UP001177295">
    <property type="component" value="Chromosome"/>
</dbReference>
<name>A0ABY8WVN2_9BACT</name>
<dbReference type="Gene3D" id="1.50.10.10">
    <property type="match status" value="1"/>
</dbReference>
<dbReference type="EMBL" id="CP124550">
    <property type="protein sequence ID" value="WIO46056.1"/>
    <property type="molecule type" value="Genomic_DNA"/>
</dbReference>
<accession>A0ABY8WVN2</accession>
<feature type="domain" description="GH15-like" evidence="1">
    <location>
        <begin position="273"/>
        <end position="585"/>
    </location>
</feature>
<dbReference type="Pfam" id="PF00723">
    <property type="entry name" value="Glyco_hydro_15"/>
    <property type="match status" value="1"/>
</dbReference>
<evidence type="ECO:0000313" key="3">
    <source>
        <dbReference type="Proteomes" id="UP001177295"/>
    </source>
</evidence>
<evidence type="ECO:0000259" key="1">
    <source>
        <dbReference type="Pfam" id="PF00723"/>
    </source>
</evidence>
<evidence type="ECO:0000313" key="2">
    <source>
        <dbReference type="EMBL" id="WIO46056.1"/>
    </source>
</evidence>
<organism evidence="2 3">
    <name type="scientific">Candidatus Southlakia epibionticum</name>
    <dbReference type="NCBI Taxonomy" id="3043284"/>
    <lineage>
        <taxon>Bacteria</taxon>
        <taxon>Candidatus Saccharimonadota</taxon>
        <taxon>Candidatus Saccharimonadia</taxon>
        <taxon>Candidatus Saccharimonadales</taxon>
        <taxon>Candidatus Saccharimonadaceae</taxon>
        <taxon>Candidatus Southlakia</taxon>
    </lineage>
</organism>
<protein>
    <submittedName>
        <fullName evidence="2">Glycoside hydrolase family 15 protein</fullName>
    </submittedName>
</protein>
<dbReference type="SUPFAM" id="SSF48208">
    <property type="entry name" value="Six-hairpin glycosidases"/>
    <property type="match status" value="1"/>
</dbReference>
<proteinExistence type="predicted"/>
<dbReference type="PANTHER" id="PTHR31616:SF13">
    <property type="entry name" value="GLUCAN 1,4-ALPHA-GLUCOSIDASE"/>
    <property type="match status" value="1"/>
</dbReference>
<dbReference type="InterPro" id="IPR012341">
    <property type="entry name" value="6hp_glycosidase-like_sf"/>
</dbReference>
<dbReference type="PANTHER" id="PTHR31616">
    <property type="entry name" value="TREHALASE"/>
    <property type="match status" value="1"/>
</dbReference>
<keyword evidence="2" id="KW-0378">Hydrolase</keyword>
<keyword evidence="3" id="KW-1185">Reference proteome</keyword>